<dbReference type="Proteomes" id="UP000466345">
    <property type="component" value="Unassembled WGS sequence"/>
</dbReference>
<evidence type="ECO:0008006" key="4">
    <source>
        <dbReference type="Google" id="ProtNLM"/>
    </source>
</evidence>
<gene>
    <name evidence="2" type="ORF">SRB5_65510</name>
</gene>
<evidence type="ECO:0000313" key="3">
    <source>
        <dbReference type="Proteomes" id="UP000466345"/>
    </source>
</evidence>
<organism evidence="2 3">
    <name type="scientific">Streptomyces smaragdinus</name>
    <dbReference type="NCBI Taxonomy" id="2585196"/>
    <lineage>
        <taxon>Bacteria</taxon>
        <taxon>Bacillati</taxon>
        <taxon>Actinomycetota</taxon>
        <taxon>Actinomycetes</taxon>
        <taxon>Kitasatosporales</taxon>
        <taxon>Streptomycetaceae</taxon>
        <taxon>Streptomyces</taxon>
    </lineage>
</organism>
<evidence type="ECO:0000256" key="1">
    <source>
        <dbReference type="SAM" id="MobiDB-lite"/>
    </source>
</evidence>
<protein>
    <recommendedName>
        <fullName evidence="4">PknH-like extracellular domain-containing protein</fullName>
    </recommendedName>
</protein>
<accession>A0A7K0CSL9</accession>
<comment type="caution">
    <text evidence="2">The sequence shown here is derived from an EMBL/GenBank/DDBJ whole genome shotgun (WGS) entry which is preliminary data.</text>
</comment>
<reference evidence="2 3" key="1">
    <citation type="submission" date="2019-10" db="EMBL/GenBank/DDBJ databases">
        <title>Streptomyces smaragdinus sp. nov. and Streptomyces fabii sp. nov., isolated from the gut of fungus growing-termite Macrotermes natalensis.</title>
        <authorList>
            <person name="Schwitalla J."/>
            <person name="Benndorf R."/>
            <person name="Martin K."/>
            <person name="De Beer W."/>
            <person name="Kaster A.-K."/>
            <person name="Vollmers J."/>
            <person name="Poulsen M."/>
            <person name="Beemelmanns C."/>
        </authorList>
    </citation>
    <scope>NUCLEOTIDE SEQUENCE [LARGE SCALE GENOMIC DNA]</scope>
    <source>
        <strain evidence="2 3">RB5</strain>
    </source>
</reference>
<dbReference type="RefSeq" id="WP_153457127.1">
    <property type="nucleotide sequence ID" value="NZ_WEGJ01000052.1"/>
</dbReference>
<proteinExistence type="predicted"/>
<dbReference type="AlphaFoldDB" id="A0A7K0CSL9"/>
<sequence>MALPPFGARALRTAVGRSGVVTVAALSLLLTGCGGDGDEAATAPPSASVSPSASTKPKASASPEDELAKLAVAGDVSEASVSPMFVGQVNGAKGVKAGRAACQPLAGMLGYELPGTPVATSHHGIEPKSVDGVNGALWLASYADRAGAVAALAEVRTAVSACRKGFTSRLGVVEEHFGSVQPFASPRLADETVAYHLDWMRSVREGPGDHRTCVALRADTVVAAVCGERNITMSMDPVLVDVARAQAERLAG</sequence>
<name>A0A7K0CSL9_9ACTN</name>
<evidence type="ECO:0000313" key="2">
    <source>
        <dbReference type="EMBL" id="MQY16353.1"/>
    </source>
</evidence>
<keyword evidence="3" id="KW-1185">Reference proteome</keyword>
<feature type="region of interest" description="Disordered" evidence="1">
    <location>
        <begin position="40"/>
        <end position="62"/>
    </location>
</feature>
<dbReference type="OrthoDB" id="4216217at2"/>
<dbReference type="EMBL" id="WEGJ01000052">
    <property type="protein sequence ID" value="MQY16353.1"/>
    <property type="molecule type" value="Genomic_DNA"/>
</dbReference>